<dbReference type="EMBL" id="JAUKPO010000001">
    <property type="protein sequence ID" value="MDO1445010.1"/>
    <property type="molecule type" value="Genomic_DNA"/>
</dbReference>
<reference evidence="8" key="1">
    <citation type="submission" date="2023-07" db="EMBL/GenBank/DDBJ databases">
        <title>The genome sequence of Rhodocytophaga aerolata KACC 12507.</title>
        <authorList>
            <person name="Zhang X."/>
        </authorList>
    </citation>
    <scope>NUCLEOTIDE SEQUENCE</scope>
    <source>
        <strain evidence="8">KACC 12507</strain>
    </source>
</reference>
<evidence type="ECO:0000256" key="4">
    <source>
        <dbReference type="ARBA" id="ARBA00022807"/>
    </source>
</evidence>
<evidence type="ECO:0000259" key="7">
    <source>
        <dbReference type="PROSITE" id="PS51935"/>
    </source>
</evidence>
<dbReference type="InterPro" id="IPR051202">
    <property type="entry name" value="Peptidase_C40"/>
</dbReference>
<feature type="region of interest" description="Disordered" evidence="5">
    <location>
        <begin position="28"/>
        <end position="95"/>
    </location>
</feature>
<proteinExistence type="inferred from homology"/>
<keyword evidence="6" id="KW-0732">Signal</keyword>
<feature type="domain" description="NlpC/P60" evidence="7">
    <location>
        <begin position="99"/>
        <end position="227"/>
    </location>
</feature>
<evidence type="ECO:0000256" key="3">
    <source>
        <dbReference type="ARBA" id="ARBA00022801"/>
    </source>
</evidence>
<name>A0ABT8QYU2_9BACT</name>
<sequence>MNKITKTFLYFLIMVSLCLAETSCQSSRSSYNQRKSHTTGKGYVRKKASSGNKRSNHGKSSHGRVASRSTAPAKPVYGKRPPSTSAKSPVEVHESKAASVQAKEIIKAARSYIGTPYRYGGSTRRGMDCSGLLCISFEAANIKLPRTSNEQANYGQEVRLANLSPGDLVFFAERKGSNQISHVGMVTEVGGRNEVKFIHASTSRGVIEDNFYSEYYQKIFVKAVRPF</sequence>
<evidence type="ECO:0000256" key="5">
    <source>
        <dbReference type="SAM" id="MobiDB-lite"/>
    </source>
</evidence>
<dbReference type="RefSeq" id="WP_302035809.1">
    <property type="nucleotide sequence ID" value="NZ_JAUKPO010000001.1"/>
</dbReference>
<evidence type="ECO:0000313" key="8">
    <source>
        <dbReference type="EMBL" id="MDO1445010.1"/>
    </source>
</evidence>
<comment type="caution">
    <text evidence="8">The sequence shown here is derived from an EMBL/GenBank/DDBJ whole genome shotgun (WGS) entry which is preliminary data.</text>
</comment>
<protein>
    <submittedName>
        <fullName evidence="8">C40 family peptidase</fullName>
    </submittedName>
</protein>
<dbReference type="Pfam" id="PF00877">
    <property type="entry name" value="NLPC_P60"/>
    <property type="match status" value="1"/>
</dbReference>
<dbReference type="InterPro" id="IPR000064">
    <property type="entry name" value="NLP_P60_dom"/>
</dbReference>
<keyword evidence="9" id="KW-1185">Reference proteome</keyword>
<accession>A0ABT8QYU2</accession>
<keyword evidence="4" id="KW-0788">Thiol protease</keyword>
<evidence type="ECO:0000256" key="1">
    <source>
        <dbReference type="ARBA" id="ARBA00007074"/>
    </source>
</evidence>
<feature type="signal peptide" evidence="6">
    <location>
        <begin position="1"/>
        <end position="20"/>
    </location>
</feature>
<dbReference type="Gene3D" id="3.90.1720.10">
    <property type="entry name" value="endopeptidase domain like (from Nostoc punctiforme)"/>
    <property type="match status" value="1"/>
</dbReference>
<dbReference type="PANTHER" id="PTHR47053">
    <property type="entry name" value="MUREIN DD-ENDOPEPTIDASE MEPH-RELATED"/>
    <property type="match status" value="1"/>
</dbReference>
<evidence type="ECO:0000256" key="2">
    <source>
        <dbReference type="ARBA" id="ARBA00022670"/>
    </source>
</evidence>
<dbReference type="PROSITE" id="PS51935">
    <property type="entry name" value="NLPC_P60"/>
    <property type="match status" value="1"/>
</dbReference>
<dbReference type="SUPFAM" id="SSF54001">
    <property type="entry name" value="Cysteine proteinases"/>
    <property type="match status" value="1"/>
</dbReference>
<feature type="chain" id="PRO_5047059371" evidence="6">
    <location>
        <begin position="21"/>
        <end position="227"/>
    </location>
</feature>
<organism evidence="8 9">
    <name type="scientific">Rhodocytophaga aerolata</name>
    <dbReference type="NCBI Taxonomy" id="455078"/>
    <lineage>
        <taxon>Bacteria</taxon>
        <taxon>Pseudomonadati</taxon>
        <taxon>Bacteroidota</taxon>
        <taxon>Cytophagia</taxon>
        <taxon>Cytophagales</taxon>
        <taxon>Rhodocytophagaceae</taxon>
        <taxon>Rhodocytophaga</taxon>
    </lineage>
</organism>
<feature type="compositionally biased region" description="Basic residues" evidence="5">
    <location>
        <begin position="34"/>
        <end position="62"/>
    </location>
</feature>
<dbReference type="InterPro" id="IPR038765">
    <property type="entry name" value="Papain-like_cys_pep_sf"/>
</dbReference>
<keyword evidence="2" id="KW-0645">Protease</keyword>
<evidence type="ECO:0000313" key="9">
    <source>
        <dbReference type="Proteomes" id="UP001168528"/>
    </source>
</evidence>
<comment type="similarity">
    <text evidence="1">Belongs to the peptidase C40 family.</text>
</comment>
<gene>
    <name evidence="8" type="ORF">Q0590_02050</name>
</gene>
<dbReference type="Proteomes" id="UP001168528">
    <property type="component" value="Unassembled WGS sequence"/>
</dbReference>
<evidence type="ECO:0000256" key="6">
    <source>
        <dbReference type="SAM" id="SignalP"/>
    </source>
</evidence>
<keyword evidence="3" id="KW-0378">Hydrolase</keyword>
<dbReference type="PANTHER" id="PTHR47053:SF1">
    <property type="entry name" value="MUREIN DD-ENDOPEPTIDASE MEPH-RELATED"/>
    <property type="match status" value="1"/>
</dbReference>